<comment type="caution">
    <text evidence="2">The sequence shown here is derived from an EMBL/GenBank/DDBJ whole genome shotgun (WGS) entry which is preliminary data.</text>
</comment>
<gene>
    <name evidence="2" type="ORF">M0813_18664</name>
</gene>
<evidence type="ECO:0000256" key="1">
    <source>
        <dbReference type="SAM" id="MobiDB-lite"/>
    </source>
</evidence>
<protein>
    <submittedName>
        <fullName evidence="2">32 kDa heat shock protein-related</fullName>
    </submittedName>
</protein>
<reference evidence="2" key="1">
    <citation type="submission" date="2022-08" db="EMBL/GenBank/DDBJ databases">
        <title>Novel sulfate-reducing endosymbionts in the free-living metamonad Anaeramoeba.</title>
        <authorList>
            <person name="Jerlstrom-Hultqvist J."/>
            <person name="Cepicka I."/>
            <person name="Gallot-Lavallee L."/>
            <person name="Salas-Leiva D."/>
            <person name="Curtis B.A."/>
            <person name="Zahonova K."/>
            <person name="Pipaliya S."/>
            <person name="Dacks J."/>
            <person name="Roger A.J."/>
        </authorList>
    </citation>
    <scope>NUCLEOTIDE SEQUENCE</scope>
    <source>
        <strain evidence="2">Schooner1</strain>
    </source>
</reference>
<dbReference type="Proteomes" id="UP001150062">
    <property type="component" value="Unassembled WGS sequence"/>
</dbReference>
<evidence type="ECO:0000313" key="2">
    <source>
        <dbReference type="EMBL" id="KAJ6247139.1"/>
    </source>
</evidence>
<dbReference type="EMBL" id="JAOAOG010000127">
    <property type="protein sequence ID" value="KAJ6247139.1"/>
    <property type="molecule type" value="Genomic_DNA"/>
</dbReference>
<name>A0ABQ8YRS2_9EUKA</name>
<accession>A0ABQ8YRS2</accession>
<feature type="region of interest" description="Disordered" evidence="1">
    <location>
        <begin position="228"/>
        <end position="255"/>
    </location>
</feature>
<organism evidence="2 3">
    <name type="scientific">Anaeramoeba flamelloides</name>
    <dbReference type="NCBI Taxonomy" id="1746091"/>
    <lineage>
        <taxon>Eukaryota</taxon>
        <taxon>Metamonada</taxon>
        <taxon>Anaeramoebidae</taxon>
        <taxon>Anaeramoeba</taxon>
    </lineage>
</organism>
<evidence type="ECO:0000313" key="3">
    <source>
        <dbReference type="Proteomes" id="UP001150062"/>
    </source>
</evidence>
<sequence>MEIEKTENIQNEDFSDFQKLLIQLEKRSYILHEEDLTKIKYYLDLLYERFRTEGVFSVITYNDKIGNILLRLLDIPEILSNESVCPSFVTVILEFLIINNNENTDQENSEDTINTSNQWVYDRIKKLSHSFYSNDVSEDLLGNLGFSKQEIRNNVIKQFQEEFLKESIEGESFSKLTESSLPFLLNNQQSDFVENLFHNLLTKLDFSSFSDKFTSELIHHFSSFNPLNSKDDDKSNNKDKKKMKKKNESTGNNRTRSLLTLSSKTQILVLKRFPTIFINYITELISYLIEQDLSKFQFSKSNFTQEEIQLEQEQEQEQEQEKFPIFFQAMLFHPELFKEMNKTFEIILLNSELNFRIVFIFNIITKQFYSKWKKSMVNISFLKYFPFKFHSLLRILQLQPNIERIKKINKLRQSILGFQNSPDILSQLWIIFLQFFHWILFSLNELINLNHQSEIIELLVWFFDPFKLYQEKGVDDDEKGEEEEDDNEMETKENPLNKELINISQCIKKNEFDIQSLNFNFLPPQMVSYLIIIHHLNRGNDLNKIIDLIKKKFSFGNIIIKQLYLLLKLSQLYDLTKFEKINFD</sequence>
<keyword evidence="3" id="KW-1185">Reference proteome</keyword>
<feature type="compositionally biased region" description="Basic and acidic residues" evidence="1">
    <location>
        <begin position="229"/>
        <end position="238"/>
    </location>
</feature>
<keyword evidence="2" id="KW-0346">Stress response</keyword>
<proteinExistence type="predicted"/>